<keyword evidence="7 11" id="KW-0812">Transmembrane</keyword>
<dbReference type="Pfam" id="PF00512">
    <property type="entry name" value="HisKA"/>
    <property type="match status" value="1"/>
</dbReference>
<protein>
    <recommendedName>
        <fullName evidence="3">histidine kinase</fullName>
        <ecNumber evidence="3">2.7.13.3</ecNumber>
    </recommendedName>
</protein>
<organism evidence="15">
    <name type="scientific">hydrothermal vent metagenome</name>
    <dbReference type="NCBI Taxonomy" id="652676"/>
    <lineage>
        <taxon>unclassified sequences</taxon>
        <taxon>metagenomes</taxon>
        <taxon>ecological metagenomes</taxon>
    </lineage>
</organism>
<evidence type="ECO:0000256" key="7">
    <source>
        <dbReference type="ARBA" id="ARBA00022692"/>
    </source>
</evidence>
<dbReference type="SUPFAM" id="SSF103190">
    <property type="entry name" value="Sensory domain-like"/>
    <property type="match status" value="1"/>
</dbReference>
<evidence type="ECO:0000313" key="15">
    <source>
        <dbReference type="EMBL" id="SFV83771.1"/>
    </source>
</evidence>
<evidence type="ECO:0000256" key="2">
    <source>
        <dbReference type="ARBA" id="ARBA00004651"/>
    </source>
</evidence>
<keyword evidence="8" id="KW-0418">Kinase</keyword>
<dbReference type="InterPro" id="IPR005467">
    <property type="entry name" value="His_kinase_dom"/>
</dbReference>
<dbReference type="GO" id="GO:0000155">
    <property type="term" value="F:phosphorelay sensor kinase activity"/>
    <property type="evidence" value="ECO:0007669"/>
    <property type="project" value="InterPro"/>
</dbReference>
<dbReference type="Gene3D" id="1.10.287.130">
    <property type="match status" value="1"/>
</dbReference>
<dbReference type="InterPro" id="IPR003594">
    <property type="entry name" value="HATPase_dom"/>
</dbReference>
<evidence type="ECO:0000256" key="8">
    <source>
        <dbReference type="ARBA" id="ARBA00022777"/>
    </source>
</evidence>
<dbReference type="Pfam" id="PF02518">
    <property type="entry name" value="HATPase_c"/>
    <property type="match status" value="1"/>
</dbReference>
<comment type="subcellular location">
    <subcellularLocation>
        <location evidence="2">Cell membrane</location>
        <topology evidence="2">Multi-pass membrane protein</topology>
    </subcellularLocation>
</comment>
<dbReference type="AlphaFoldDB" id="A0A1W1DQ95"/>
<dbReference type="GO" id="GO:0005886">
    <property type="term" value="C:plasma membrane"/>
    <property type="evidence" value="ECO:0007669"/>
    <property type="project" value="UniProtKB-SubCell"/>
</dbReference>
<dbReference type="EMBL" id="FPHW01000065">
    <property type="protein sequence ID" value="SFV83771.1"/>
    <property type="molecule type" value="Genomic_DNA"/>
</dbReference>
<dbReference type="SUPFAM" id="SSF47384">
    <property type="entry name" value="Homodimeric domain of signal transducing histidine kinase"/>
    <property type="match status" value="1"/>
</dbReference>
<dbReference type="CDD" id="cd00082">
    <property type="entry name" value="HisKA"/>
    <property type="match status" value="1"/>
</dbReference>
<dbReference type="InterPro" id="IPR003661">
    <property type="entry name" value="HisK_dim/P_dom"/>
</dbReference>
<evidence type="ECO:0000256" key="4">
    <source>
        <dbReference type="ARBA" id="ARBA00022475"/>
    </source>
</evidence>
<dbReference type="SMART" id="SM00388">
    <property type="entry name" value="HisKA"/>
    <property type="match status" value="1"/>
</dbReference>
<dbReference type="PROSITE" id="PS50109">
    <property type="entry name" value="HIS_KIN"/>
    <property type="match status" value="1"/>
</dbReference>
<feature type="transmembrane region" description="Helical" evidence="11">
    <location>
        <begin position="6"/>
        <end position="24"/>
    </location>
</feature>
<keyword evidence="9 11" id="KW-1133">Transmembrane helix</keyword>
<dbReference type="PANTHER" id="PTHR45436:SF10">
    <property type="entry name" value="HISTIDINE KINASE"/>
    <property type="match status" value="1"/>
</dbReference>
<dbReference type="InterPro" id="IPR036890">
    <property type="entry name" value="HATPase_C_sf"/>
</dbReference>
<evidence type="ECO:0000259" key="12">
    <source>
        <dbReference type="PROSITE" id="PS50109"/>
    </source>
</evidence>
<keyword evidence="5" id="KW-0597">Phosphoprotein</keyword>
<evidence type="ECO:0000256" key="11">
    <source>
        <dbReference type="SAM" id="Phobius"/>
    </source>
</evidence>
<dbReference type="Gene3D" id="3.30.565.10">
    <property type="entry name" value="Histidine kinase-like ATPase, C-terminal domain"/>
    <property type="match status" value="1"/>
</dbReference>
<evidence type="ECO:0000256" key="9">
    <source>
        <dbReference type="ARBA" id="ARBA00022989"/>
    </source>
</evidence>
<dbReference type="InterPro" id="IPR050428">
    <property type="entry name" value="TCS_sensor_his_kinase"/>
</dbReference>
<keyword evidence="4" id="KW-1003">Cell membrane</keyword>
<evidence type="ECO:0000256" key="5">
    <source>
        <dbReference type="ARBA" id="ARBA00022553"/>
    </source>
</evidence>
<dbReference type="InterPro" id="IPR029151">
    <property type="entry name" value="Sensor-like_sf"/>
</dbReference>
<dbReference type="EC" id="2.7.13.3" evidence="3"/>
<dbReference type="Gene3D" id="3.30.450.20">
    <property type="entry name" value="PAS domain"/>
    <property type="match status" value="1"/>
</dbReference>
<gene>
    <name evidence="14" type="ORF">MNB_SUP05-12-564</name>
    <name evidence="13" type="ORF">MNB_SUP05-13-240</name>
    <name evidence="15" type="ORF">MNB_SUP05-7-239</name>
</gene>
<comment type="catalytic activity">
    <reaction evidence="1">
        <text>ATP + protein L-histidine = ADP + protein N-phospho-L-histidine.</text>
        <dbReference type="EC" id="2.7.13.3"/>
    </reaction>
</comment>
<evidence type="ECO:0000313" key="13">
    <source>
        <dbReference type="EMBL" id="SFV81317.1"/>
    </source>
</evidence>
<dbReference type="InterPro" id="IPR036097">
    <property type="entry name" value="HisK_dim/P_sf"/>
</dbReference>
<dbReference type="EMBL" id="FPHU01000137">
    <property type="protein sequence ID" value="SFV81317.1"/>
    <property type="molecule type" value="Genomic_DNA"/>
</dbReference>
<keyword evidence="10 11" id="KW-0472">Membrane</keyword>
<dbReference type="SMART" id="SM00387">
    <property type="entry name" value="HATPase_c"/>
    <property type="match status" value="1"/>
</dbReference>
<dbReference type="InterPro" id="IPR004358">
    <property type="entry name" value="Sig_transdc_His_kin-like_C"/>
</dbReference>
<sequence>MKLTIGVKLFLTYFIITSAIVLFVTDKLSIRITKGIDEAAEEVMIDSSNLLAQMVSNNIEYDQINVEEVNKLMSMYLNRKLDASIYSVTKKNPNLQVYITNKDGIVIYDSTGKLKGKDYSQWRDVFLTLKGKYGARVSGYDPEIKDPHPEQDAMYVAAPIYHKGSIFGVLTVIKQMIDLKPYVVEQRHQIEEYALYIFLVSLVFGAGVSYAVSRGANKLIKYTTSLSKGENVTAPNIRQIEFAELSKAIEKLRVDLEGREYVEEYINTMAHELRTPITGIRGTAENLLLPMDDEQRKHFVQNILDSNNKMDMLVNRLLDLSRIERRDTLEKKEKVNVRSLIEEVIKAPSRIGRITSKRIKLEYDIERDFSIKVEKLLAEQAVSNIIDNAIDFTPEGSTITIKVSESNTVVMIQVFDQGPGVPEHARRQLFTRFFSSSRPDTGKRSTGLGLRFVKKIMSLHGGEVSVTNRFMEDGAVATLKFPLKS</sequence>
<evidence type="ECO:0000313" key="14">
    <source>
        <dbReference type="EMBL" id="SFV82030.1"/>
    </source>
</evidence>
<keyword evidence="6" id="KW-0808">Transferase</keyword>
<evidence type="ECO:0000256" key="10">
    <source>
        <dbReference type="ARBA" id="ARBA00023136"/>
    </source>
</evidence>
<dbReference type="NCBIfam" id="NF008312">
    <property type="entry name" value="PRK11100.1"/>
    <property type="match status" value="1"/>
</dbReference>
<name>A0A1W1DQ95_9ZZZZ</name>
<accession>A0A1W1DQ95</accession>
<dbReference type="SUPFAM" id="SSF55874">
    <property type="entry name" value="ATPase domain of HSP90 chaperone/DNA topoisomerase II/histidine kinase"/>
    <property type="match status" value="1"/>
</dbReference>
<dbReference type="EMBL" id="FPHT01000214">
    <property type="protein sequence ID" value="SFV82030.1"/>
    <property type="molecule type" value="Genomic_DNA"/>
</dbReference>
<feature type="domain" description="Histidine kinase" evidence="12">
    <location>
        <begin position="268"/>
        <end position="485"/>
    </location>
</feature>
<dbReference type="PANTHER" id="PTHR45436">
    <property type="entry name" value="SENSOR HISTIDINE KINASE YKOH"/>
    <property type="match status" value="1"/>
</dbReference>
<evidence type="ECO:0000256" key="3">
    <source>
        <dbReference type="ARBA" id="ARBA00012438"/>
    </source>
</evidence>
<reference evidence="15" key="1">
    <citation type="submission" date="2016-10" db="EMBL/GenBank/DDBJ databases">
        <authorList>
            <person name="de Groot N.N."/>
        </authorList>
    </citation>
    <scope>NUCLEOTIDE SEQUENCE</scope>
</reference>
<evidence type="ECO:0000256" key="6">
    <source>
        <dbReference type="ARBA" id="ARBA00022679"/>
    </source>
</evidence>
<proteinExistence type="predicted"/>
<evidence type="ECO:0000256" key="1">
    <source>
        <dbReference type="ARBA" id="ARBA00000085"/>
    </source>
</evidence>
<feature type="transmembrane region" description="Helical" evidence="11">
    <location>
        <begin position="193"/>
        <end position="212"/>
    </location>
</feature>
<dbReference type="PRINTS" id="PR00344">
    <property type="entry name" value="BCTRLSENSOR"/>
</dbReference>